<feature type="region of interest" description="Disordered" evidence="1">
    <location>
        <begin position="1"/>
        <end position="26"/>
    </location>
</feature>
<dbReference type="EMBL" id="UOFF01000110">
    <property type="protein sequence ID" value="VAW55753.1"/>
    <property type="molecule type" value="Genomic_DNA"/>
</dbReference>
<proteinExistence type="predicted"/>
<dbReference type="AlphaFoldDB" id="A0A3B0WTJ8"/>
<reference evidence="2" key="1">
    <citation type="submission" date="2018-06" db="EMBL/GenBank/DDBJ databases">
        <authorList>
            <person name="Zhirakovskaya E."/>
        </authorList>
    </citation>
    <scope>NUCLEOTIDE SEQUENCE</scope>
</reference>
<evidence type="ECO:0000313" key="2">
    <source>
        <dbReference type="EMBL" id="VAW55753.1"/>
    </source>
</evidence>
<feature type="compositionally biased region" description="Basic and acidic residues" evidence="1">
    <location>
        <begin position="9"/>
        <end position="26"/>
    </location>
</feature>
<evidence type="ECO:0000256" key="1">
    <source>
        <dbReference type="SAM" id="MobiDB-lite"/>
    </source>
</evidence>
<sequence>MVNDMGKIMTREHKPGTPFDDSHIDYSEADALTEEQIENAAKSDPDAQPLTEEHIKNLKIRRPNIEGENLKNG</sequence>
<gene>
    <name evidence="2" type="ORF">MNBD_GAMMA07-1010</name>
</gene>
<organism evidence="2">
    <name type="scientific">hydrothermal vent metagenome</name>
    <dbReference type="NCBI Taxonomy" id="652676"/>
    <lineage>
        <taxon>unclassified sequences</taxon>
        <taxon>metagenomes</taxon>
        <taxon>ecological metagenomes</taxon>
    </lineage>
</organism>
<accession>A0A3B0WTJ8</accession>
<protein>
    <submittedName>
        <fullName evidence="2">Uncharacterized protein</fullName>
    </submittedName>
</protein>
<name>A0A3B0WTJ8_9ZZZZ</name>